<feature type="transmembrane region" description="Helical" evidence="1">
    <location>
        <begin position="38"/>
        <end position="57"/>
    </location>
</feature>
<keyword evidence="3" id="KW-1185">Reference proteome</keyword>
<sequence length="235" mass="25837">MNGIAAVHPPAWRAYVHLYLPLLTTILIFLTVPDPFGHRLPILLAGIPTYFLGSFVYPSNRPAPSPAQLVRFTRKGHLYRAGVLFTYGRILGSPFNPLFFVGDLALNYGAGYVIGERGVGEPQRRSEFAVHALWALGSGIAMNSVPPRWGMLRNLVGTVDRTLWRAAWLALFDDIVGILAYPDLETRKGKAVVVCVQGAVILVVVCFTRYRLALGGAQGMRQHAKEQVEADQVPT</sequence>
<dbReference type="EMBL" id="CAUWAG010000012">
    <property type="protein sequence ID" value="CAJ2509513.1"/>
    <property type="molecule type" value="Genomic_DNA"/>
</dbReference>
<proteinExistence type="predicted"/>
<dbReference type="Proteomes" id="UP001295740">
    <property type="component" value="Unassembled WGS sequence"/>
</dbReference>
<evidence type="ECO:0000256" key="1">
    <source>
        <dbReference type="SAM" id="Phobius"/>
    </source>
</evidence>
<gene>
    <name evidence="2" type="ORF">KHLLAP_LOCUS9981</name>
</gene>
<organism evidence="2 3">
    <name type="scientific">Anthostomella pinea</name>
    <dbReference type="NCBI Taxonomy" id="933095"/>
    <lineage>
        <taxon>Eukaryota</taxon>
        <taxon>Fungi</taxon>
        <taxon>Dikarya</taxon>
        <taxon>Ascomycota</taxon>
        <taxon>Pezizomycotina</taxon>
        <taxon>Sordariomycetes</taxon>
        <taxon>Xylariomycetidae</taxon>
        <taxon>Xylariales</taxon>
        <taxon>Xylariaceae</taxon>
        <taxon>Anthostomella</taxon>
    </lineage>
</organism>
<evidence type="ECO:0000313" key="3">
    <source>
        <dbReference type="Proteomes" id="UP001295740"/>
    </source>
</evidence>
<evidence type="ECO:0000313" key="2">
    <source>
        <dbReference type="EMBL" id="CAJ2509513.1"/>
    </source>
</evidence>
<dbReference type="AlphaFoldDB" id="A0AAI8YLQ9"/>
<protein>
    <submittedName>
        <fullName evidence="2">Uu.00g145390.m01.CDS01</fullName>
    </submittedName>
</protein>
<comment type="caution">
    <text evidence="2">The sequence shown here is derived from an EMBL/GenBank/DDBJ whole genome shotgun (WGS) entry which is preliminary data.</text>
</comment>
<feature type="transmembrane region" description="Helical" evidence="1">
    <location>
        <begin position="190"/>
        <end position="212"/>
    </location>
</feature>
<accession>A0AAI8YLQ9</accession>
<feature type="transmembrane region" description="Helical" evidence="1">
    <location>
        <begin position="12"/>
        <end position="32"/>
    </location>
</feature>
<keyword evidence="1" id="KW-1133">Transmembrane helix</keyword>
<keyword evidence="1" id="KW-0812">Transmembrane</keyword>
<keyword evidence="1" id="KW-0472">Membrane</keyword>
<feature type="transmembrane region" description="Helical" evidence="1">
    <location>
        <begin position="78"/>
        <end position="100"/>
    </location>
</feature>
<name>A0AAI8YLQ9_9PEZI</name>
<reference evidence="2" key="1">
    <citation type="submission" date="2023-10" db="EMBL/GenBank/DDBJ databases">
        <authorList>
            <person name="Hackl T."/>
        </authorList>
    </citation>
    <scope>NUCLEOTIDE SEQUENCE</scope>
</reference>